<keyword evidence="2" id="KW-1185">Reference proteome</keyword>
<dbReference type="InterPro" id="IPR009384">
    <property type="entry name" value="SwrD-like"/>
</dbReference>
<dbReference type="PANTHER" id="PTHR39185:SF1">
    <property type="entry name" value="SWARMING MOTILITY PROTEIN SWRD"/>
    <property type="match status" value="1"/>
</dbReference>
<keyword evidence="1" id="KW-0969">Cilium</keyword>
<reference evidence="1 2" key="1">
    <citation type="submission" date="2019-07" db="EMBL/GenBank/DDBJ databases">
        <title>Complete genome of Crassaminicella thermophila SY095.</title>
        <authorList>
            <person name="Li X."/>
        </authorList>
    </citation>
    <scope>NUCLEOTIDE SEQUENCE [LARGE SCALE GENOMIC DNA]</scope>
    <source>
        <strain evidence="1 2">SY095</strain>
    </source>
</reference>
<dbReference type="OrthoDB" id="9799862at2"/>
<accession>A0A5C0SDU2</accession>
<evidence type="ECO:0000313" key="2">
    <source>
        <dbReference type="Proteomes" id="UP000324646"/>
    </source>
</evidence>
<dbReference type="EMBL" id="CP042243">
    <property type="protein sequence ID" value="QEK12270.1"/>
    <property type="molecule type" value="Genomic_DNA"/>
</dbReference>
<proteinExistence type="predicted"/>
<gene>
    <name evidence="1" type="ORF">FQB35_07705</name>
</gene>
<dbReference type="KEGG" id="crs:FQB35_07705"/>
<dbReference type="RefSeq" id="WP_148809425.1">
    <property type="nucleotide sequence ID" value="NZ_CP042243.1"/>
</dbReference>
<name>A0A5C0SDU2_CRATE</name>
<keyword evidence="1" id="KW-0966">Cell projection</keyword>
<dbReference type="PANTHER" id="PTHR39185">
    <property type="entry name" value="SWARMING MOTILITY PROTEIN SWRD"/>
    <property type="match status" value="1"/>
</dbReference>
<dbReference type="Proteomes" id="UP000324646">
    <property type="component" value="Chromosome"/>
</dbReference>
<dbReference type="Pfam" id="PF06289">
    <property type="entry name" value="FlbD"/>
    <property type="match status" value="1"/>
</dbReference>
<protein>
    <submittedName>
        <fullName evidence="1">Flagellar protein</fullName>
    </submittedName>
</protein>
<sequence>MITVSKLNGKKCVINSDLIEHIETTPDTVITLTTGKKIIVLESIDQIIDKIIQYKRKIYSHSTILQNLTRNEV</sequence>
<keyword evidence="1" id="KW-0282">Flagellum</keyword>
<evidence type="ECO:0000313" key="1">
    <source>
        <dbReference type="EMBL" id="QEK12270.1"/>
    </source>
</evidence>
<organism evidence="1 2">
    <name type="scientific">Crassaminicella thermophila</name>
    <dbReference type="NCBI Taxonomy" id="2599308"/>
    <lineage>
        <taxon>Bacteria</taxon>
        <taxon>Bacillati</taxon>
        <taxon>Bacillota</taxon>
        <taxon>Clostridia</taxon>
        <taxon>Eubacteriales</taxon>
        <taxon>Clostridiaceae</taxon>
        <taxon>Crassaminicella</taxon>
    </lineage>
</organism>
<dbReference type="AlphaFoldDB" id="A0A5C0SDU2"/>